<dbReference type="PANTHER" id="PTHR12994:SF17">
    <property type="entry name" value="LD30995P"/>
    <property type="match status" value="1"/>
</dbReference>
<dbReference type="GO" id="GO:0016805">
    <property type="term" value="F:dipeptidase activity"/>
    <property type="evidence" value="ECO:0007669"/>
    <property type="project" value="InterPro"/>
</dbReference>
<accession>A0A1Q9C381</accession>
<dbReference type="GO" id="GO:0070004">
    <property type="term" value="F:cysteine-type exopeptidase activity"/>
    <property type="evidence" value="ECO:0007669"/>
    <property type="project" value="InterPro"/>
</dbReference>
<organism evidence="2 3">
    <name type="scientific">Symbiodinium microadriaticum</name>
    <name type="common">Dinoflagellate</name>
    <name type="synonym">Zooxanthella microadriatica</name>
    <dbReference type="NCBI Taxonomy" id="2951"/>
    <lineage>
        <taxon>Eukaryota</taxon>
        <taxon>Sar</taxon>
        <taxon>Alveolata</taxon>
        <taxon>Dinophyceae</taxon>
        <taxon>Suessiales</taxon>
        <taxon>Symbiodiniaceae</taxon>
        <taxon>Symbiodinium</taxon>
    </lineage>
</organism>
<dbReference type="PANTHER" id="PTHR12994">
    <property type="entry name" value="SECERNIN"/>
    <property type="match status" value="1"/>
</dbReference>
<protein>
    <submittedName>
        <fullName evidence="2">Putative dipeptidase</fullName>
    </submittedName>
</protein>
<comment type="caution">
    <text evidence="2">The sequence shown here is derived from an EMBL/GenBank/DDBJ whole genome shotgun (WGS) entry which is preliminary data.</text>
</comment>
<proteinExistence type="inferred from homology"/>
<dbReference type="InterPro" id="IPR005322">
    <property type="entry name" value="Peptidase_C69"/>
</dbReference>
<evidence type="ECO:0000256" key="1">
    <source>
        <dbReference type="ARBA" id="ARBA00005705"/>
    </source>
</evidence>
<evidence type="ECO:0000313" key="3">
    <source>
        <dbReference type="Proteomes" id="UP000186817"/>
    </source>
</evidence>
<dbReference type="AlphaFoldDB" id="A0A1Q9C381"/>
<dbReference type="Pfam" id="PF03577">
    <property type="entry name" value="Peptidase_C69"/>
    <property type="match status" value="1"/>
</dbReference>
<dbReference type="EMBL" id="LSRX01001780">
    <property type="protein sequence ID" value="OLP77374.1"/>
    <property type="molecule type" value="Genomic_DNA"/>
</dbReference>
<gene>
    <name evidence="2" type="primary">pipD</name>
    <name evidence="2" type="ORF">AK812_SmicGene42570</name>
</gene>
<name>A0A1Q9C381_SYMMI</name>
<dbReference type="GO" id="GO:0006508">
    <property type="term" value="P:proteolysis"/>
    <property type="evidence" value="ECO:0007669"/>
    <property type="project" value="InterPro"/>
</dbReference>
<comment type="similarity">
    <text evidence="1">Belongs to the peptidase C69 family. Secernin subfamily.</text>
</comment>
<dbReference type="OrthoDB" id="5175656at2759"/>
<sequence>MSGRRSLLFPTRAFNPAWLQRRSGLSLVEVILEFSGYERKQTRPALGLNPSAVAAPASLKALWHLPTPPMVVLPDFTEGTPFAMHVEGVPETTDSTDVLQSVESLMVKGSFFRSSITNPVPAIFQLRNMSSGTSLFAALGLLGLLRCVQSCTNLIVSKGASADGSTLFSYTADSGSLYGTLGHLPAGQHKPDEKRQIWDWDSGKYLGEIDEVPYTYNVIGNLNEHGLAIGETTFGGNETLGGGEGVMDYGNLIWVTLQRSKTAREAILTFDKLVSEYGYVSDGESFTIADPNEVWVLEMIGKGKFEKGAIWVAVRIPDGHVSGHANQARIQKFPLNDSSVCVYSDDVISFAEKIGLWDSSRKKEDFSFADTYDPITFAGARLSDARVWSFLSRVAADRSFEKTYESYVLGHNVSAAARMPLSVEAGAKISALDLMSYMRNHYEGTVLDSRSDVGAGPSGSPFRVRPLEWHLGADAYVHERSVGTPQAGWNFIAQLRSWLPPAIGGLLWFGVDDASFSVHAPFHGGTTRVPHSYADGNGDALTFSRDSAFWAFNTVANFLYPRWFAAAGVVQQAGEAEEHFARALELEELVAVAKYRKDPAAALEYLTAADGARADKIVQEEWALFGQLMVTFRDGFYISSLGPQAPDHGGRQGGIVPKVEEVGYSNRWYERIAQDTGDHYKVPKTSGQVQALEQTKLRTLSRGIAARDAKSPAGLHLELVV</sequence>
<dbReference type="Gene3D" id="3.60.60.10">
    <property type="entry name" value="Penicillin V Acylase, Chain A"/>
    <property type="match status" value="1"/>
</dbReference>
<dbReference type="OMA" id="IWVAVRI"/>
<evidence type="ECO:0000313" key="2">
    <source>
        <dbReference type="EMBL" id="OLP77374.1"/>
    </source>
</evidence>
<dbReference type="Proteomes" id="UP000186817">
    <property type="component" value="Unassembled WGS sequence"/>
</dbReference>
<reference evidence="2 3" key="1">
    <citation type="submission" date="2016-02" db="EMBL/GenBank/DDBJ databases">
        <title>Genome analysis of coral dinoflagellate symbionts highlights evolutionary adaptations to a symbiotic lifestyle.</title>
        <authorList>
            <person name="Aranda M."/>
            <person name="Li Y."/>
            <person name="Liew Y.J."/>
            <person name="Baumgarten S."/>
            <person name="Simakov O."/>
            <person name="Wilson M."/>
            <person name="Piel J."/>
            <person name="Ashoor H."/>
            <person name="Bougouffa S."/>
            <person name="Bajic V.B."/>
            <person name="Ryu T."/>
            <person name="Ravasi T."/>
            <person name="Bayer T."/>
            <person name="Micklem G."/>
            <person name="Kim H."/>
            <person name="Bhak J."/>
            <person name="Lajeunesse T.C."/>
            <person name="Voolstra C.R."/>
        </authorList>
    </citation>
    <scope>NUCLEOTIDE SEQUENCE [LARGE SCALE GENOMIC DNA]</scope>
    <source>
        <strain evidence="2 3">CCMP2467</strain>
    </source>
</reference>
<keyword evidence="3" id="KW-1185">Reference proteome</keyword>